<accession>A0A2Z2PWB6</accession>
<geneLocation type="plasmid" evidence="1">
    <name>pTi_CFBP4424</name>
</geneLocation>
<organism evidence="1">
    <name type="scientific">Agrobacterium tomkonis</name>
    <dbReference type="NCBI Taxonomy" id="1183410"/>
    <lineage>
        <taxon>Bacteria</taxon>
        <taxon>Pseudomonadati</taxon>
        <taxon>Pseudomonadota</taxon>
        <taxon>Alphaproteobacteria</taxon>
        <taxon>Hyphomicrobiales</taxon>
        <taxon>Rhizobiaceae</taxon>
        <taxon>Rhizobium/Agrobacterium group</taxon>
        <taxon>Agrobacterium</taxon>
        <taxon>Agrobacterium tumefaciens complex</taxon>
    </lineage>
</organism>
<keyword evidence="1" id="KW-0614">Plasmid</keyword>
<proteinExistence type="predicted"/>
<evidence type="ECO:0000313" key="1">
    <source>
        <dbReference type="EMBL" id="ASK47244.1"/>
    </source>
</evidence>
<dbReference type="AlphaFoldDB" id="A0A2Z2PWB6"/>
<protein>
    <submittedName>
        <fullName evidence="1">Uncharacterized protein</fullName>
    </submittedName>
</protein>
<dbReference type="EMBL" id="KY000062">
    <property type="protein sequence ID" value="ASK47244.1"/>
    <property type="molecule type" value="Genomic_DNA"/>
</dbReference>
<sequence length="71" mass="8084">MEVLCTGVQVFRRTTDTNICRGSFQACTTMCQIGQEMDYRSVGSSFLIKTDALDTTLFPLQNIPKLKWFAR</sequence>
<reference evidence="1" key="1">
    <citation type="submission" date="2016-10" db="EMBL/GenBank/DDBJ databases">
        <title>Agrobacterium Ti plasmids: Classification based on T-DNA and Vir regions organization.</title>
        <authorList>
            <person name="Nabi N."/>
            <person name="Vial L."/>
            <person name="Ben Hafsa A."/>
            <person name="Chapulliot D."/>
            <person name="Berard A."/>
            <person name="Chauveau A."/>
            <person name="Le Paslier M.-C."/>
            <person name="Harzallah Skhiri F."/>
            <person name="Brunel D."/>
            <person name="Nesme X."/>
            <person name="Chaouachi M."/>
        </authorList>
    </citation>
    <scope>NUCLEOTIDE SEQUENCE</scope>
    <source>
        <strain evidence="1">CFBP4424</strain>
        <plasmid evidence="1">pTi_CFBP4424</plasmid>
    </source>
</reference>
<name>A0A2Z2PWB6_9HYPH</name>